<evidence type="ECO:0000256" key="2">
    <source>
        <dbReference type="ARBA" id="ARBA00008645"/>
    </source>
</evidence>
<dbReference type="RefSeq" id="WP_182124535.1">
    <property type="nucleotide sequence ID" value="NZ_JACGLS010000002.1"/>
</dbReference>
<evidence type="ECO:0000256" key="4">
    <source>
        <dbReference type="ARBA" id="ARBA00071261"/>
    </source>
</evidence>
<dbReference type="InterPro" id="IPR022742">
    <property type="entry name" value="Hydrolase_4"/>
</dbReference>
<sequence>MTHHEFNFNYHKTDFYGQYWQPEKVEAVVVIVHGMGEHSGRYEHVAKKLTDNNFGVIAFDHFGHGKTTGKRGHNPSYDAVLNSVSKLIDKAKDVFGDKPMFLYGHSMGGNTVINYVLRKDNSLNGVIATSPMLKLAFQPPAWKLTAGKLMQKIVPSITLPSELDATHISRIKEEVDNYINDTLVHDKISPNFSLSFFDAADWAIENASDLKIPMYLLHGTDDKIIDYKGTETFANNSNKATLKLYEGGYHELHNDLCKEEMLNDIVNWLKQRTFN</sequence>
<comment type="caution">
    <text evidence="6">The sequence shown here is derived from an EMBL/GenBank/DDBJ whole genome shotgun (WGS) entry which is preliminary data.</text>
</comment>
<dbReference type="InterPro" id="IPR029058">
    <property type="entry name" value="AB_hydrolase_fold"/>
</dbReference>
<accession>A0A839ANS3</accession>
<dbReference type="AlphaFoldDB" id="A0A839ANS3"/>
<protein>
    <recommendedName>
        <fullName evidence="4">Monoacylglycerol lipase</fullName>
        <ecNumber evidence="3">3.1.1.23</ecNumber>
    </recommendedName>
</protein>
<dbReference type="Pfam" id="PF12146">
    <property type="entry name" value="Hydrolase_4"/>
    <property type="match status" value="1"/>
</dbReference>
<dbReference type="Gene3D" id="3.40.50.1820">
    <property type="entry name" value="alpha/beta hydrolase"/>
    <property type="match status" value="1"/>
</dbReference>
<reference evidence="6 7" key="1">
    <citation type="submission" date="2020-07" db="EMBL/GenBank/DDBJ databases">
        <title>Bacterium isolated from marine sediment.</title>
        <authorList>
            <person name="Shang D."/>
            <person name="Du Z.-J."/>
        </authorList>
    </citation>
    <scope>NUCLEOTIDE SEQUENCE [LARGE SCALE GENOMIC DNA]</scope>
    <source>
        <strain evidence="6 7">S7007</strain>
    </source>
</reference>
<feature type="domain" description="Serine aminopeptidase S33" evidence="5">
    <location>
        <begin position="24"/>
        <end position="255"/>
    </location>
</feature>
<dbReference type="EC" id="3.1.1.23" evidence="3"/>
<evidence type="ECO:0000313" key="7">
    <source>
        <dbReference type="Proteomes" id="UP000563906"/>
    </source>
</evidence>
<organism evidence="6 7">
    <name type="scientific">Tenacibaculum pelagium</name>
    <dbReference type="NCBI Taxonomy" id="2759527"/>
    <lineage>
        <taxon>Bacteria</taxon>
        <taxon>Pseudomonadati</taxon>
        <taxon>Bacteroidota</taxon>
        <taxon>Flavobacteriia</taxon>
        <taxon>Flavobacteriales</taxon>
        <taxon>Flavobacteriaceae</taxon>
        <taxon>Tenacibaculum</taxon>
    </lineage>
</organism>
<dbReference type="Proteomes" id="UP000563906">
    <property type="component" value="Unassembled WGS sequence"/>
</dbReference>
<gene>
    <name evidence="6" type="ORF">H3Z83_05780</name>
</gene>
<dbReference type="InterPro" id="IPR051044">
    <property type="entry name" value="MAG_DAG_Lipase"/>
</dbReference>
<evidence type="ECO:0000256" key="3">
    <source>
        <dbReference type="ARBA" id="ARBA00013254"/>
    </source>
</evidence>
<evidence type="ECO:0000259" key="5">
    <source>
        <dbReference type="Pfam" id="PF12146"/>
    </source>
</evidence>
<keyword evidence="7" id="KW-1185">Reference proteome</keyword>
<dbReference type="PRINTS" id="PR00111">
    <property type="entry name" value="ABHYDROLASE"/>
</dbReference>
<dbReference type="EMBL" id="JACGLS010000002">
    <property type="protein sequence ID" value="MBA6156028.1"/>
    <property type="molecule type" value="Genomic_DNA"/>
</dbReference>
<comment type="similarity">
    <text evidence="2">Belongs to the AB hydrolase superfamily.</text>
</comment>
<evidence type="ECO:0000256" key="1">
    <source>
        <dbReference type="ARBA" id="ARBA00001613"/>
    </source>
</evidence>
<evidence type="ECO:0000313" key="6">
    <source>
        <dbReference type="EMBL" id="MBA6156028.1"/>
    </source>
</evidence>
<name>A0A839ANS3_9FLAO</name>
<dbReference type="GO" id="GO:0047372">
    <property type="term" value="F:monoacylglycerol lipase activity"/>
    <property type="evidence" value="ECO:0007669"/>
    <property type="project" value="UniProtKB-EC"/>
</dbReference>
<dbReference type="SUPFAM" id="SSF53474">
    <property type="entry name" value="alpha/beta-Hydrolases"/>
    <property type="match status" value="1"/>
</dbReference>
<proteinExistence type="inferred from homology"/>
<dbReference type="InterPro" id="IPR000073">
    <property type="entry name" value="AB_hydrolase_1"/>
</dbReference>
<dbReference type="PANTHER" id="PTHR11614">
    <property type="entry name" value="PHOSPHOLIPASE-RELATED"/>
    <property type="match status" value="1"/>
</dbReference>
<dbReference type="FunFam" id="3.40.50.1820:FF:000117">
    <property type="entry name" value="Monoglyceride lipase, putative"/>
    <property type="match status" value="1"/>
</dbReference>
<comment type="catalytic activity">
    <reaction evidence="1">
        <text>Hydrolyzes glycerol monoesters of long-chain fatty acids.</text>
        <dbReference type="EC" id="3.1.1.23"/>
    </reaction>
</comment>